<dbReference type="AlphaFoldDB" id="A0A0L7RFP3"/>
<dbReference type="EMBL" id="KQ414605">
    <property type="protein sequence ID" value="KOC69628.1"/>
    <property type="molecule type" value="Genomic_DNA"/>
</dbReference>
<name>A0A0L7RFP3_9HYME</name>
<accession>A0A0L7RFP3</accession>
<evidence type="ECO:0000313" key="1">
    <source>
        <dbReference type="EMBL" id="KOC69628.1"/>
    </source>
</evidence>
<keyword evidence="2" id="KW-1185">Reference proteome</keyword>
<protein>
    <submittedName>
        <fullName evidence="1">Uncharacterized protein</fullName>
    </submittedName>
</protein>
<gene>
    <name evidence="1" type="ORF">WH47_10426</name>
</gene>
<organism evidence="1 2">
    <name type="scientific">Habropoda laboriosa</name>
    <dbReference type="NCBI Taxonomy" id="597456"/>
    <lineage>
        <taxon>Eukaryota</taxon>
        <taxon>Metazoa</taxon>
        <taxon>Ecdysozoa</taxon>
        <taxon>Arthropoda</taxon>
        <taxon>Hexapoda</taxon>
        <taxon>Insecta</taxon>
        <taxon>Pterygota</taxon>
        <taxon>Neoptera</taxon>
        <taxon>Endopterygota</taxon>
        <taxon>Hymenoptera</taxon>
        <taxon>Apocrita</taxon>
        <taxon>Aculeata</taxon>
        <taxon>Apoidea</taxon>
        <taxon>Anthophila</taxon>
        <taxon>Apidae</taxon>
        <taxon>Habropoda</taxon>
    </lineage>
</organism>
<proteinExistence type="predicted"/>
<dbReference type="Proteomes" id="UP000053825">
    <property type="component" value="Unassembled WGS sequence"/>
</dbReference>
<sequence>MRRHLPIRLPVFQVRHETRREKVDARVTWRNRKRNCFAKVKEKNSSRLDVTRARKWIHDTAVFTKEMLMVNYGQVRVRLYCEVLVENGSTFSSCC</sequence>
<reference evidence="1 2" key="1">
    <citation type="submission" date="2015-07" db="EMBL/GenBank/DDBJ databases">
        <title>The genome of Habropoda laboriosa.</title>
        <authorList>
            <person name="Pan H."/>
            <person name="Kapheim K."/>
        </authorList>
    </citation>
    <scope>NUCLEOTIDE SEQUENCE [LARGE SCALE GENOMIC DNA]</scope>
    <source>
        <strain evidence="1">0110345459</strain>
    </source>
</reference>
<evidence type="ECO:0000313" key="2">
    <source>
        <dbReference type="Proteomes" id="UP000053825"/>
    </source>
</evidence>